<dbReference type="PRINTS" id="PR00260">
    <property type="entry name" value="CHEMTRNSDUCR"/>
</dbReference>
<evidence type="ECO:0000256" key="7">
    <source>
        <dbReference type="ARBA" id="ARBA00022989"/>
    </source>
</evidence>
<dbReference type="PROSITE" id="PS50111">
    <property type="entry name" value="CHEMOTAXIS_TRANSDUC_2"/>
    <property type="match status" value="1"/>
</dbReference>
<evidence type="ECO:0000256" key="10">
    <source>
        <dbReference type="ARBA" id="ARBA00029447"/>
    </source>
</evidence>
<evidence type="ECO:0000256" key="11">
    <source>
        <dbReference type="PROSITE-ProRule" id="PRU00284"/>
    </source>
</evidence>
<evidence type="ECO:0000256" key="1">
    <source>
        <dbReference type="ARBA" id="ARBA00004429"/>
    </source>
</evidence>
<name>A0A317PZ07_9ENTR</name>
<gene>
    <name evidence="16" type="ORF">DES37_108132</name>
</gene>
<dbReference type="PANTHER" id="PTHR43531:SF16">
    <property type="entry name" value="METHYL-ACCEPTING CHEMOTAXIS PROTEIN II"/>
    <property type="match status" value="1"/>
</dbReference>
<feature type="domain" description="Methyl-accepting transducer" evidence="14">
    <location>
        <begin position="272"/>
        <end position="501"/>
    </location>
</feature>
<dbReference type="GO" id="GO:0005886">
    <property type="term" value="C:plasma membrane"/>
    <property type="evidence" value="ECO:0007669"/>
    <property type="project" value="UniProtKB-SubCell"/>
</dbReference>
<keyword evidence="4" id="KW-0145">Chemotaxis</keyword>
<evidence type="ECO:0000256" key="9">
    <source>
        <dbReference type="ARBA" id="ARBA00023224"/>
    </source>
</evidence>
<comment type="similarity">
    <text evidence="10">Belongs to the methyl-accepting chemotaxis (MCP) protein family.</text>
</comment>
<dbReference type="RefSeq" id="WP_110026367.1">
    <property type="nucleotide sequence ID" value="NZ_QGTS01000008.1"/>
</dbReference>
<dbReference type="EMBL" id="QGTS01000008">
    <property type="protein sequence ID" value="PWW07707.1"/>
    <property type="molecule type" value="Genomic_DNA"/>
</dbReference>
<evidence type="ECO:0000256" key="8">
    <source>
        <dbReference type="ARBA" id="ARBA00023136"/>
    </source>
</evidence>
<organism evidence="16 17">
    <name type="scientific">Mangrovibacter plantisponsor</name>
    <dbReference type="NCBI Taxonomy" id="451513"/>
    <lineage>
        <taxon>Bacteria</taxon>
        <taxon>Pseudomonadati</taxon>
        <taxon>Pseudomonadota</taxon>
        <taxon>Gammaproteobacteria</taxon>
        <taxon>Enterobacterales</taxon>
        <taxon>Enterobacteriaceae</taxon>
        <taxon>Mangrovibacter</taxon>
    </lineage>
</organism>
<dbReference type="SUPFAM" id="SSF58104">
    <property type="entry name" value="Methyl-accepting chemotaxis protein (MCP) signaling domain"/>
    <property type="match status" value="1"/>
</dbReference>
<dbReference type="CDD" id="cd11386">
    <property type="entry name" value="MCP_signal"/>
    <property type="match status" value="1"/>
</dbReference>
<feature type="domain" description="HAMP" evidence="15">
    <location>
        <begin position="215"/>
        <end position="267"/>
    </location>
</feature>
<evidence type="ECO:0000256" key="3">
    <source>
        <dbReference type="ARBA" id="ARBA00022481"/>
    </source>
</evidence>
<dbReference type="InterPro" id="IPR003122">
    <property type="entry name" value="Tar_rcpt_lig-bd"/>
</dbReference>
<keyword evidence="6 13" id="KW-0812">Transmembrane</keyword>
<feature type="coiled-coil region" evidence="12">
    <location>
        <begin position="291"/>
        <end position="328"/>
    </location>
</feature>
<dbReference type="InterPro" id="IPR051310">
    <property type="entry name" value="MCP_chemotaxis"/>
</dbReference>
<dbReference type="Pfam" id="PF00015">
    <property type="entry name" value="MCPsignal"/>
    <property type="match status" value="1"/>
</dbReference>
<comment type="subcellular location">
    <subcellularLocation>
        <location evidence="1">Cell inner membrane</location>
        <topology evidence="1">Multi-pass membrane protein</topology>
    </subcellularLocation>
</comment>
<dbReference type="PROSITE" id="PS50885">
    <property type="entry name" value="HAMP"/>
    <property type="match status" value="1"/>
</dbReference>
<keyword evidence="7 13" id="KW-1133">Transmembrane helix</keyword>
<evidence type="ECO:0000313" key="17">
    <source>
        <dbReference type="Proteomes" id="UP000246744"/>
    </source>
</evidence>
<keyword evidence="9 11" id="KW-0807">Transducer</keyword>
<evidence type="ECO:0000256" key="6">
    <source>
        <dbReference type="ARBA" id="ARBA00022692"/>
    </source>
</evidence>
<dbReference type="GO" id="GO:0007165">
    <property type="term" value="P:signal transduction"/>
    <property type="evidence" value="ECO:0007669"/>
    <property type="project" value="UniProtKB-KW"/>
</dbReference>
<dbReference type="SMART" id="SM00304">
    <property type="entry name" value="HAMP"/>
    <property type="match status" value="1"/>
</dbReference>
<evidence type="ECO:0000256" key="12">
    <source>
        <dbReference type="SAM" id="Coils"/>
    </source>
</evidence>
<dbReference type="InterPro" id="IPR035440">
    <property type="entry name" value="4HB_MCP_dom_sf"/>
</dbReference>
<comment type="caution">
    <text evidence="16">The sequence shown here is derived from an EMBL/GenBank/DDBJ whole genome shotgun (WGS) entry which is preliminary data.</text>
</comment>
<dbReference type="CDD" id="cd06225">
    <property type="entry name" value="HAMP"/>
    <property type="match status" value="1"/>
</dbReference>
<evidence type="ECO:0000256" key="2">
    <source>
        <dbReference type="ARBA" id="ARBA00022475"/>
    </source>
</evidence>
<dbReference type="PANTHER" id="PTHR43531">
    <property type="entry name" value="PROTEIN ICFG"/>
    <property type="match status" value="1"/>
</dbReference>
<dbReference type="Gene3D" id="1.20.120.30">
    <property type="entry name" value="Aspartate receptor, ligand-binding domain"/>
    <property type="match status" value="1"/>
</dbReference>
<sequence>MFNRMRIVTLLMAVLGVFACLQFISGGFFFSALKNNQDDFATYRALRQQQSELSQAWVLMLQTRINLSRSSARMMMDPNNQQSSAKNALLESAKQALTQVEAHYAAFKNVGSIAPDVDNAVAGVDETYRQYHQALAELVDDLQNGRMDAYFAQPTQGFQNAMEKAYHHYIDENDRLYQSAWEQGQSSYLFAKWQMVALAVLLIAVIVLVWFGIRRILLQPLSQVIEHIREIAQGNLTTKIVVAGRNEITQLTDTVRHMQTELIGTVTTVRHGSDAIYAGTSEIAAGNTDLSSRTEQQASALEETAASMEELTATVKQNAENARQASQLALNASETAQKGGKVVANVVSTMQDISTSSRKIADITSVIDGIAFQTNILALNAAVEAARAGEQGRGFAVVAGEVRNLAQRSAQAAKEIKSLIDDSVSRVDTGSVLVESAGETMGEIVSAVTRVTDIMGEIASASDEQSRGIDQVALAVSEMDRVTQQNASLVQESAAAAGALEEQASVLAQAVAAFRLAASTITNKSAQSIASKSVVAAGKAAALLPQKQEHSVNNENWETF</sequence>
<dbReference type="CDD" id="cd19407">
    <property type="entry name" value="Tar_Tsr_sensor"/>
    <property type="match status" value="1"/>
</dbReference>
<dbReference type="PROSITE" id="PS51257">
    <property type="entry name" value="PROKAR_LIPOPROTEIN"/>
    <property type="match status" value="1"/>
</dbReference>
<evidence type="ECO:0000259" key="14">
    <source>
        <dbReference type="PROSITE" id="PS50111"/>
    </source>
</evidence>
<dbReference type="Pfam" id="PF02203">
    <property type="entry name" value="TarH"/>
    <property type="match status" value="1"/>
</dbReference>
<keyword evidence="8 13" id="KW-0472">Membrane</keyword>
<accession>A0A317PZ07</accession>
<protein>
    <submittedName>
        <fullName evidence="16">Methyl-accepting chemotaxis sensory transducer with TarH sensor</fullName>
    </submittedName>
</protein>
<reference evidence="16 17" key="1">
    <citation type="submission" date="2018-05" db="EMBL/GenBank/DDBJ databases">
        <title>Genomic Encyclopedia of Type Strains, Phase IV (KMG-IV): sequencing the most valuable type-strain genomes for metagenomic binning, comparative biology and taxonomic classification.</title>
        <authorList>
            <person name="Goeker M."/>
        </authorList>
    </citation>
    <scope>NUCLEOTIDE SEQUENCE [LARGE SCALE GENOMIC DNA]</scope>
    <source>
        <strain evidence="16 17">DSM 19579</strain>
    </source>
</reference>
<feature type="transmembrane region" description="Helical" evidence="13">
    <location>
        <begin position="193"/>
        <end position="213"/>
    </location>
</feature>
<dbReference type="Pfam" id="PF00672">
    <property type="entry name" value="HAMP"/>
    <property type="match status" value="1"/>
</dbReference>
<dbReference type="SMART" id="SM00319">
    <property type="entry name" value="TarH"/>
    <property type="match status" value="1"/>
</dbReference>
<proteinExistence type="inferred from homology"/>
<dbReference type="AlphaFoldDB" id="A0A317PZ07"/>
<dbReference type="SUPFAM" id="SSF47170">
    <property type="entry name" value="Aspartate receptor, ligand-binding domain"/>
    <property type="match status" value="1"/>
</dbReference>
<dbReference type="Gene3D" id="1.10.287.950">
    <property type="entry name" value="Methyl-accepting chemotaxis protein"/>
    <property type="match status" value="1"/>
</dbReference>
<dbReference type="Proteomes" id="UP000246744">
    <property type="component" value="Unassembled WGS sequence"/>
</dbReference>
<evidence type="ECO:0000313" key="16">
    <source>
        <dbReference type="EMBL" id="PWW07707.1"/>
    </source>
</evidence>
<evidence type="ECO:0000259" key="15">
    <source>
        <dbReference type="PROSITE" id="PS50885"/>
    </source>
</evidence>
<evidence type="ECO:0000256" key="13">
    <source>
        <dbReference type="SAM" id="Phobius"/>
    </source>
</evidence>
<keyword evidence="12" id="KW-0175">Coiled coil</keyword>
<evidence type="ECO:0000256" key="5">
    <source>
        <dbReference type="ARBA" id="ARBA00022519"/>
    </source>
</evidence>
<keyword evidence="2" id="KW-1003">Cell membrane</keyword>
<dbReference type="InterPro" id="IPR004089">
    <property type="entry name" value="MCPsignal_dom"/>
</dbReference>
<dbReference type="GO" id="GO:0004888">
    <property type="term" value="F:transmembrane signaling receptor activity"/>
    <property type="evidence" value="ECO:0007669"/>
    <property type="project" value="InterPro"/>
</dbReference>
<keyword evidence="17" id="KW-1185">Reference proteome</keyword>
<keyword evidence="5" id="KW-0997">Cell inner membrane</keyword>
<keyword evidence="3" id="KW-0488">Methylation</keyword>
<dbReference type="GO" id="GO:0006935">
    <property type="term" value="P:chemotaxis"/>
    <property type="evidence" value="ECO:0007669"/>
    <property type="project" value="UniProtKB-KW"/>
</dbReference>
<dbReference type="SMART" id="SM00283">
    <property type="entry name" value="MA"/>
    <property type="match status" value="1"/>
</dbReference>
<evidence type="ECO:0000256" key="4">
    <source>
        <dbReference type="ARBA" id="ARBA00022500"/>
    </source>
</evidence>
<dbReference type="FunFam" id="1.10.287.950:FF:000001">
    <property type="entry name" value="Methyl-accepting chemotaxis sensory transducer"/>
    <property type="match status" value="1"/>
</dbReference>
<dbReference type="InterPro" id="IPR003660">
    <property type="entry name" value="HAMP_dom"/>
</dbReference>
<dbReference type="InterPro" id="IPR004090">
    <property type="entry name" value="Chemotax_Me-accpt_rcpt"/>
</dbReference>
<dbReference type="OrthoDB" id="9765776at2"/>